<dbReference type="GO" id="GO:0043565">
    <property type="term" value="F:sequence-specific DNA binding"/>
    <property type="evidence" value="ECO:0007669"/>
    <property type="project" value="TreeGrafter"/>
</dbReference>
<keyword evidence="5" id="KW-0539">Nucleus</keyword>
<organism evidence="8 9">
    <name type="scientific">Stachybotrys elegans</name>
    <dbReference type="NCBI Taxonomy" id="80388"/>
    <lineage>
        <taxon>Eukaryota</taxon>
        <taxon>Fungi</taxon>
        <taxon>Dikarya</taxon>
        <taxon>Ascomycota</taxon>
        <taxon>Pezizomycotina</taxon>
        <taxon>Sordariomycetes</taxon>
        <taxon>Hypocreomycetidae</taxon>
        <taxon>Hypocreales</taxon>
        <taxon>Stachybotryaceae</taxon>
        <taxon>Stachybotrys</taxon>
    </lineage>
</organism>
<keyword evidence="4" id="KW-0804">Transcription</keyword>
<evidence type="ECO:0000256" key="6">
    <source>
        <dbReference type="SAM" id="MobiDB-lite"/>
    </source>
</evidence>
<dbReference type="PANTHER" id="PTHR47540:SF4">
    <property type="entry name" value="TRANSCRIPTION FACTOR RGLT"/>
    <property type="match status" value="1"/>
</dbReference>
<dbReference type="PROSITE" id="PS50048">
    <property type="entry name" value="ZN2_CY6_FUNGAL_2"/>
    <property type="match status" value="1"/>
</dbReference>
<dbReference type="GO" id="GO:0008270">
    <property type="term" value="F:zinc ion binding"/>
    <property type="evidence" value="ECO:0007669"/>
    <property type="project" value="InterPro"/>
</dbReference>
<name>A0A8K0T5X9_9HYPO</name>
<evidence type="ECO:0000256" key="4">
    <source>
        <dbReference type="ARBA" id="ARBA00023163"/>
    </source>
</evidence>
<keyword evidence="3" id="KW-0238">DNA-binding</keyword>
<dbReference type="Proteomes" id="UP000813444">
    <property type="component" value="Unassembled WGS sequence"/>
</dbReference>
<feature type="region of interest" description="Disordered" evidence="6">
    <location>
        <begin position="196"/>
        <end position="220"/>
    </location>
</feature>
<dbReference type="PROSITE" id="PS00463">
    <property type="entry name" value="ZN2_CY6_FUNGAL_1"/>
    <property type="match status" value="1"/>
</dbReference>
<dbReference type="Pfam" id="PF00172">
    <property type="entry name" value="Zn_clus"/>
    <property type="match status" value="1"/>
</dbReference>
<gene>
    <name evidence="8" type="ORF">B0I35DRAFT_418060</name>
</gene>
<evidence type="ECO:0000256" key="1">
    <source>
        <dbReference type="ARBA" id="ARBA00004123"/>
    </source>
</evidence>
<sequence>MDNKSSKSPGNIPKHRACDECRSRKLACSKEPDGCARCKRERIKCHYSPQKPMGRPRKKRLVENPPPEPRSVDAPAAVANPGESQDNFVGYNLHMDYSGEHANFDLLVPASSHHHDMEFLDLLPSESHDGFSPAAHSEPHVFMSSNIPMSSAAFPTGFEGGLDMSIDIHDPNYEFTNASKHYGHSLGNYMSTHALLSTEPPESTPSELSNASPEPLPQSSVHTAAPNVNCGCLSSLYLTLDALANLPSNIMGAMRMARNASRTAHEVINCYTCSAPFRDLSSAPPIQSFQSLMCLGALVPTVCNAYARILDMVDKEVESAHQQRRLLWFAFKDVGGLWSHLSQSSCMMIQPYDNTNMDPQTWRRLIRGIIRLDIYGVADACESEDKTPYGLKDVVRQLDERSRRRHDVIDELITRGELGPTFCGQPYTITPHEQRPCVRILDAARMALDRMVIA</sequence>
<dbReference type="EMBL" id="JAGPNK010000001">
    <property type="protein sequence ID" value="KAH7328697.1"/>
    <property type="molecule type" value="Genomic_DNA"/>
</dbReference>
<evidence type="ECO:0000256" key="3">
    <source>
        <dbReference type="ARBA" id="ARBA00023125"/>
    </source>
</evidence>
<accession>A0A8K0T5X9</accession>
<dbReference type="SUPFAM" id="SSF57701">
    <property type="entry name" value="Zn2/Cys6 DNA-binding domain"/>
    <property type="match status" value="1"/>
</dbReference>
<dbReference type="GO" id="GO:0000981">
    <property type="term" value="F:DNA-binding transcription factor activity, RNA polymerase II-specific"/>
    <property type="evidence" value="ECO:0007669"/>
    <property type="project" value="InterPro"/>
</dbReference>
<dbReference type="GO" id="GO:0005634">
    <property type="term" value="C:nucleus"/>
    <property type="evidence" value="ECO:0007669"/>
    <property type="project" value="UniProtKB-SubCell"/>
</dbReference>
<comment type="subcellular location">
    <subcellularLocation>
        <location evidence="1">Nucleus</location>
    </subcellularLocation>
</comment>
<dbReference type="PANTHER" id="PTHR47540">
    <property type="entry name" value="THIAMINE REPRESSIBLE GENES REGULATORY PROTEIN THI5"/>
    <property type="match status" value="1"/>
</dbReference>
<evidence type="ECO:0000256" key="5">
    <source>
        <dbReference type="ARBA" id="ARBA00023242"/>
    </source>
</evidence>
<dbReference type="InterPro" id="IPR051711">
    <property type="entry name" value="Stress_Response_Reg"/>
</dbReference>
<feature type="domain" description="Zn(2)-C6 fungal-type" evidence="7">
    <location>
        <begin position="17"/>
        <end position="47"/>
    </location>
</feature>
<dbReference type="CDD" id="cd00067">
    <property type="entry name" value="GAL4"/>
    <property type="match status" value="1"/>
</dbReference>
<proteinExistence type="predicted"/>
<protein>
    <recommendedName>
        <fullName evidence="7">Zn(2)-C6 fungal-type domain-containing protein</fullName>
    </recommendedName>
</protein>
<evidence type="ECO:0000313" key="8">
    <source>
        <dbReference type="EMBL" id="KAH7328697.1"/>
    </source>
</evidence>
<evidence type="ECO:0000313" key="9">
    <source>
        <dbReference type="Proteomes" id="UP000813444"/>
    </source>
</evidence>
<keyword evidence="9" id="KW-1185">Reference proteome</keyword>
<dbReference type="GO" id="GO:0045944">
    <property type="term" value="P:positive regulation of transcription by RNA polymerase II"/>
    <property type="evidence" value="ECO:0007669"/>
    <property type="project" value="TreeGrafter"/>
</dbReference>
<comment type="caution">
    <text evidence="8">The sequence shown here is derived from an EMBL/GenBank/DDBJ whole genome shotgun (WGS) entry which is preliminary data.</text>
</comment>
<dbReference type="Gene3D" id="4.10.240.10">
    <property type="entry name" value="Zn(2)-C6 fungal-type DNA-binding domain"/>
    <property type="match status" value="1"/>
</dbReference>
<feature type="region of interest" description="Disordered" evidence="6">
    <location>
        <begin position="46"/>
        <end position="81"/>
    </location>
</feature>
<dbReference type="OrthoDB" id="3498215at2759"/>
<dbReference type="InterPro" id="IPR036864">
    <property type="entry name" value="Zn2-C6_fun-type_DNA-bd_sf"/>
</dbReference>
<keyword evidence="2" id="KW-0805">Transcription regulation</keyword>
<evidence type="ECO:0000256" key="2">
    <source>
        <dbReference type="ARBA" id="ARBA00023015"/>
    </source>
</evidence>
<evidence type="ECO:0000259" key="7">
    <source>
        <dbReference type="PROSITE" id="PS50048"/>
    </source>
</evidence>
<dbReference type="SMART" id="SM00066">
    <property type="entry name" value="GAL4"/>
    <property type="match status" value="1"/>
</dbReference>
<dbReference type="InterPro" id="IPR001138">
    <property type="entry name" value="Zn2Cys6_DnaBD"/>
</dbReference>
<dbReference type="AlphaFoldDB" id="A0A8K0T5X9"/>
<reference evidence="8" key="1">
    <citation type="journal article" date="2021" name="Nat. Commun.">
        <title>Genetic determinants of endophytism in the Arabidopsis root mycobiome.</title>
        <authorList>
            <person name="Mesny F."/>
            <person name="Miyauchi S."/>
            <person name="Thiergart T."/>
            <person name="Pickel B."/>
            <person name="Atanasova L."/>
            <person name="Karlsson M."/>
            <person name="Huettel B."/>
            <person name="Barry K.W."/>
            <person name="Haridas S."/>
            <person name="Chen C."/>
            <person name="Bauer D."/>
            <person name="Andreopoulos W."/>
            <person name="Pangilinan J."/>
            <person name="LaButti K."/>
            <person name="Riley R."/>
            <person name="Lipzen A."/>
            <person name="Clum A."/>
            <person name="Drula E."/>
            <person name="Henrissat B."/>
            <person name="Kohler A."/>
            <person name="Grigoriev I.V."/>
            <person name="Martin F.M."/>
            <person name="Hacquard S."/>
        </authorList>
    </citation>
    <scope>NUCLEOTIDE SEQUENCE</scope>
    <source>
        <strain evidence="8">MPI-CAGE-CH-0235</strain>
    </source>
</reference>